<dbReference type="SMART" id="SM00028">
    <property type="entry name" value="TPR"/>
    <property type="match status" value="1"/>
</dbReference>
<feature type="signal peptide" evidence="2">
    <location>
        <begin position="1"/>
        <end position="21"/>
    </location>
</feature>
<dbReference type="Proteomes" id="UP000594042">
    <property type="component" value="Chromosome"/>
</dbReference>
<protein>
    <submittedName>
        <fullName evidence="3">Uncharacterized protein</fullName>
    </submittedName>
</protein>
<evidence type="ECO:0000313" key="4">
    <source>
        <dbReference type="Proteomes" id="UP000594042"/>
    </source>
</evidence>
<organism evidence="3 4">
    <name type="scientific">Coprobacter secundus subsp. similis</name>
    <dbReference type="NCBI Taxonomy" id="2751153"/>
    <lineage>
        <taxon>Bacteria</taxon>
        <taxon>Pseudomonadati</taxon>
        <taxon>Bacteroidota</taxon>
        <taxon>Bacteroidia</taxon>
        <taxon>Bacteroidales</taxon>
        <taxon>Barnesiellaceae</taxon>
        <taxon>Coprobacter</taxon>
    </lineage>
</organism>
<keyword evidence="1" id="KW-0802">TPR repeat</keyword>
<dbReference type="Gene3D" id="1.25.40.10">
    <property type="entry name" value="Tetratricopeptide repeat domain"/>
    <property type="match status" value="1"/>
</dbReference>
<keyword evidence="2" id="KW-0732">Signal</keyword>
<gene>
    <name evidence="3" type="ORF">Cop2CBH44_06740</name>
</gene>
<proteinExistence type="predicted"/>
<feature type="chain" id="PRO_5028929407" evidence="2">
    <location>
        <begin position="22"/>
        <end position="248"/>
    </location>
</feature>
<evidence type="ECO:0000256" key="2">
    <source>
        <dbReference type="SAM" id="SignalP"/>
    </source>
</evidence>
<dbReference type="KEGG" id="copr:Cop2CBH44_06740"/>
<dbReference type="PROSITE" id="PS50005">
    <property type="entry name" value="TPR"/>
    <property type="match status" value="1"/>
</dbReference>
<dbReference type="InterPro" id="IPR019734">
    <property type="entry name" value="TPR_rpt"/>
</dbReference>
<dbReference type="SUPFAM" id="SSF48452">
    <property type="entry name" value="TPR-like"/>
    <property type="match status" value="1"/>
</dbReference>
<dbReference type="InterPro" id="IPR011990">
    <property type="entry name" value="TPR-like_helical_dom_sf"/>
</dbReference>
<accession>A0A7G1HUX2</accession>
<sequence>MKKIASSLVILWFLSISLIQAANIDYKATAFNMYINGKMPQWEILINKISKDPEWQNYDCQLETLTYYYGLVGHLLDKKRKDDAERVLANALALANQMYKQTPNDALLLGLMANLTGYQIALSPIKAATLAKGMMSKAKKSISLNPNDPYVNILYSNILFYMPSMFGGDKDKALAGYQKALKYMESHDGYIKNNWMYIQLLTTIGLVEEKNENYIEAEKMYQKVLQLQPNYGHVKNIVYPRLMKKMKS</sequence>
<dbReference type="AlphaFoldDB" id="A0A7G1HUX2"/>
<dbReference type="RefSeq" id="WP_200755545.1">
    <property type="nucleotide sequence ID" value="NZ_AP023322.1"/>
</dbReference>
<keyword evidence="4" id="KW-1185">Reference proteome</keyword>
<dbReference type="EMBL" id="AP023322">
    <property type="protein sequence ID" value="BCI62321.1"/>
    <property type="molecule type" value="Genomic_DNA"/>
</dbReference>
<feature type="repeat" description="TPR" evidence="1">
    <location>
        <begin position="198"/>
        <end position="231"/>
    </location>
</feature>
<reference evidence="4" key="1">
    <citation type="submission" date="2020-07" db="EMBL/GenBank/DDBJ databases">
        <title>Complete genome sequencing of Coprobacter sp. strain 2CBH44.</title>
        <authorList>
            <person name="Sakamoto M."/>
            <person name="Murakami T."/>
            <person name="Mori H."/>
        </authorList>
    </citation>
    <scope>NUCLEOTIDE SEQUENCE [LARGE SCALE GENOMIC DNA]</scope>
    <source>
        <strain evidence="4">2CBH44</strain>
    </source>
</reference>
<evidence type="ECO:0000256" key="1">
    <source>
        <dbReference type="PROSITE-ProRule" id="PRU00339"/>
    </source>
</evidence>
<name>A0A7G1HUX2_9BACT</name>
<evidence type="ECO:0000313" key="3">
    <source>
        <dbReference type="EMBL" id="BCI62321.1"/>
    </source>
</evidence>